<dbReference type="AlphaFoldDB" id="A0A2I1HKP8"/>
<sequence length="285" mass="31079">MPVNQEEPDIAYFGQITFGTGTPQNFDIQFDTGSGDLFVFGKNCDSPACKDKPKYDSGLDTSFKPIDGKDFKVKYADGTEATGDSATTSIVIAGVEVLVQDFGVVSEISDDFKEHPYVDESPSELTVGGSNPDRYYANTLTFTHLVDDNGGQWEIPIDNCFIDGQTLILEDRTGLIVTGSTHIIMSHDDAVAFYAGIPSAKDNGNGIFGLPCEEKHEISLVFSGKSWNIDPIDFIVEINKDNCMGSVIYADTGSDTKWHIGSVFLKNVYTIFDIGNRQVGFAQLT</sequence>
<dbReference type="EMBL" id="LLXI01003575">
    <property type="protein sequence ID" value="PKY59457.1"/>
    <property type="molecule type" value="Genomic_DNA"/>
</dbReference>
<proteinExistence type="inferred from homology"/>
<evidence type="ECO:0000259" key="2">
    <source>
        <dbReference type="PROSITE" id="PS51767"/>
    </source>
</evidence>
<evidence type="ECO:0000256" key="1">
    <source>
        <dbReference type="ARBA" id="ARBA00007447"/>
    </source>
</evidence>
<dbReference type="GO" id="GO:0006508">
    <property type="term" value="P:proteolysis"/>
    <property type="evidence" value="ECO:0007669"/>
    <property type="project" value="UniProtKB-KW"/>
</dbReference>
<dbReference type="PANTHER" id="PTHR47966:SF75">
    <property type="entry name" value="ENDOPEPTIDASE (CTSD), PUTATIVE (AFU_ORTHOLOGUE AFUA_4G07040)-RELATED"/>
    <property type="match status" value="1"/>
</dbReference>
<evidence type="ECO:0000313" key="3">
    <source>
        <dbReference type="EMBL" id="PKY59457.1"/>
    </source>
</evidence>
<dbReference type="PANTHER" id="PTHR47966">
    <property type="entry name" value="BETA-SITE APP-CLEAVING ENZYME, ISOFORM A-RELATED"/>
    <property type="match status" value="1"/>
</dbReference>
<keyword evidence="3" id="KW-0645">Protease</keyword>
<keyword evidence="4" id="KW-1185">Reference proteome</keyword>
<accession>A0A2I1HKP8</accession>
<dbReference type="InterPro" id="IPR021109">
    <property type="entry name" value="Peptidase_aspartic_dom_sf"/>
</dbReference>
<dbReference type="InterPro" id="IPR001461">
    <property type="entry name" value="Aspartic_peptidase_A1"/>
</dbReference>
<dbReference type="Pfam" id="PF00026">
    <property type="entry name" value="Asp"/>
    <property type="match status" value="2"/>
</dbReference>
<comment type="similarity">
    <text evidence="1">Belongs to the peptidase A1 family.</text>
</comment>
<dbReference type="InterPro" id="IPR034164">
    <property type="entry name" value="Pepsin-like_dom"/>
</dbReference>
<reference evidence="3 4" key="1">
    <citation type="submission" date="2015-10" db="EMBL/GenBank/DDBJ databases">
        <title>Genome analyses suggest a sexual origin of heterokaryosis in a supposedly ancient asexual fungus.</title>
        <authorList>
            <person name="Ropars J."/>
            <person name="Sedzielewska K."/>
            <person name="Noel J."/>
            <person name="Charron P."/>
            <person name="Farinelli L."/>
            <person name="Marton T."/>
            <person name="Kruger M."/>
            <person name="Pelin A."/>
            <person name="Brachmann A."/>
            <person name="Corradi N."/>
        </authorList>
    </citation>
    <scope>NUCLEOTIDE SEQUENCE [LARGE SCALE GENOMIC DNA]</scope>
    <source>
        <strain evidence="3 4">A4</strain>
    </source>
</reference>
<dbReference type="VEuPathDB" id="FungiDB:FUN_000883"/>
<dbReference type="CDD" id="cd05471">
    <property type="entry name" value="pepsin_like"/>
    <property type="match status" value="1"/>
</dbReference>
<keyword evidence="3" id="KW-0378">Hydrolase</keyword>
<gene>
    <name evidence="3" type="ORF">RhiirA4_364023</name>
</gene>
<name>A0A2I1HKP8_9GLOM</name>
<dbReference type="VEuPathDB" id="FungiDB:RhiirA1_438793"/>
<protein>
    <submittedName>
        <fullName evidence="3">Acid protease</fullName>
    </submittedName>
</protein>
<dbReference type="PRINTS" id="PR00792">
    <property type="entry name" value="PEPSIN"/>
</dbReference>
<dbReference type="InterPro" id="IPR033121">
    <property type="entry name" value="PEPTIDASE_A1"/>
</dbReference>
<dbReference type="SUPFAM" id="SSF50630">
    <property type="entry name" value="Acid proteases"/>
    <property type="match status" value="1"/>
</dbReference>
<dbReference type="PROSITE" id="PS51767">
    <property type="entry name" value="PEPTIDASE_A1"/>
    <property type="match status" value="1"/>
</dbReference>
<feature type="domain" description="Peptidase A1" evidence="2">
    <location>
        <begin position="12"/>
        <end position="282"/>
    </location>
</feature>
<dbReference type="VEuPathDB" id="FungiDB:RhiirFUN_018273"/>
<organism evidence="3 4">
    <name type="scientific">Rhizophagus irregularis</name>
    <dbReference type="NCBI Taxonomy" id="588596"/>
    <lineage>
        <taxon>Eukaryota</taxon>
        <taxon>Fungi</taxon>
        <taxon>Fungi incertae sedis</taxon>
        <taxon>Mucoromycota</taxon>
        <taxon>Glomeromycotina</taxon>
        <taxon>Glomeromycetes</taxon>
        <taxon>Glomerales</taxon>
        <taxon>Glomeraceae</taxon>
        <taxon>Rhizophagus</taxon>
    </lineage>
</organism>
<dbReference type="GO" id="GO:0004190">
    <property type="term" value="F:aspartic-type endopeptidase activity"/>
    <property type="evidence" value="ECO:0007669"/>
    <property type="project" value="InterPro"/>
</dbReference>
<evidence type="ECO:0000313" key="4">
    <source>
        <dbReference type="Proteomes" id="UP000234323"/>
    </source>
</evidence>
<comment type="caution">
    <text evidence="3">The sequence shown here is derived from an EMBL/GenBank/DDBJ whole genome shotgun (WGS) entry which is preliminary data.</text>
</comment>
<dbReference type="Gene3D" id="2.40.70.10">
    <property type="entry name" value="Acid Proteases"/>
    <property type="match status" value="2"/>
</dbReference>
<dbReference type="Proteomes" id="UP000234323">
    <property type="component" value="Unassembled WGS sequence"/>
</dbReference>